<dbReference type="Pfam" id="PF14200">
    <property type="entry name" value="RicinB_lectin_2"/>
    <property type="match status" value="1"/>
</dbReference>
<protein>
    <submittedName>
        <fullName evidence="2">RICIN domain-containing protein</fullName>
    </submittedName>
</protein>
<accession>A0ABS8ZPI3</accession>
<dbReference type="InterPro" id="IPR035992">
    <property type="entry name" value="Ricin_B-like_lectins"/>
</dbReference>
<proteinExistence type="predicted"/>
<dbReference type="RefSeq" id="WP_233730890.1">
    <property type="nucleotide sequence ID" value="NZ_JAJVCN010000003.1"/>
</dbReference>
<organism evidence="2 3">
    <name type="scientific">Kibdelosporangium philippinense</name>
    <dbReference type="NCBI Taxonomy" id="211113"/>
    <lineage>
        <taxon>Bacteria</taxon>
        <taxon>Bacillati</taxon>
        <taxon>Actinomycetota</taxon>
        <taxon>Actinomycetes</taxon>
        <taxon>Pseudonocardiales</taxon>
        <taxon>Pseudonocardiaceae</taxon>
        <taxon>Kibdelosporangium</taxon>
    </lineage>
</organism>
<sequence length="166" mass="18531">MKIAAIKFWAVLGTVLGVVLVIAAPASAEEPRYVFTQNQGHVCLSVPGSTTENNAQLVYDPNCSYRANQRWRQHDVGGGWFELIAEHSGKCMDVRGASRDRVPIIQFQCYGTDNQLWRFNDVGNNRVRLQVKLDNGFVAQTGANGLPYRAIHDPTYWEDFQLASTG</sequence>
<keyword evidence="3" id="KW-1185">Reference proteome</keyword>
<dbReference type="SUPFAM" id="SSF50370">
    <property type="entry name" value="Ricin B-like lectins"/>
    <property type="match status" value="1"/>
</dbReference>
<evidence type="ECO:0000313" key="2">
    <source>
        <dbReference type="EMBL" id="MCE7009489.1"/>
    </source>
</evidence>
<dbReference type="Gene3D" id="2.80.10.50">
    <property type="match status" value="1"/>
</dbReference>
<feature type="domain" description="Ricin B lectin" evidence="1">
    <location>
        <begin position="67"/>
        <end position="141"/>
    </location>
</feature>
<dbReference type="Proteomes" id="UP001521150">
    <property type="component" value="Unassembled WGS sequence"/>
</dbReference>
<dbReference type="CDD" id="cd00161">
    <property type="entry name" value="beta-trefoil_Ricin-like"/>
    <property type="match status" value="1"/>
</dbReference>
<name>A0ABS8ZPI3_9PSEU</name>
<dbReference type="EMBL" id="JAJVCN010000003">
    <property type="protein sequence ID" value="MCE7009489.1"/>
    <property type="molecule type" value="Genomic_DNA"/>
</dbReference>
<gene>
    <name evidence="2" type="ORF">LWC34_42765</name>
</gene>
<dbReference type="PROSITE" id="PS50231">
    <property type="entry name" value="RICIN_B_LECTIN"/>
    <property type="match status" value="1"/>
</dbReference>
<reference evidence="2 3" key="1">
    <citation type="submission" date="2021-12" db="EMBL/GenBank/DDBJ databases">
        <title>Genome sequence of Kibdelosporangium philippinense ATCC 49844.</title>
        <authorList>
            <person name="Fedorov E.A."/>
            <person name="Omeragic M."/>
            <person name="Shalygina K.F."/>
            <person name="Maclea K.S."/>
        </authorList>
    </citation>
    <scope>NUCLEOTIDE SEQUENCE [LARGE SCALE GENOMIC DNA]</scope>
    <source>
        <strain evidence="2 3">ATCC 49844</strain>
    </source>
</reference>
<evidence type="ECO:0000313" key="3">
    <source>
        <dbReference type="Proteomes" id="UP001521150"/>
    </source>
</evidence>
<comment type="caution">
    <text evidence="2">The sequence shown here is derived from an EMBL/GenBank/DDBJ whole genome shotgun (WGS) entry which is preliminary data.</text>
</comment>
<evidence type="ECO:0000259" key="1">
    <source>
        <dbReference type="Pfam" id="PF14200"/>
    </source>
</evidence>
<dbReference type="InterPro" id="IPR000772">
    <property type="entry name" value="Ricin_B_lectin"/>
</dbReference>